<reference evidence="1 2" key="1">
    <citation type="submission" date="2011-01" db="EMBL/GenBank/DDBJ databases">
        <authorList>
            <person name="Weinstock G."/>
            <person name="Sodergren E."/>
            <person name="Clifton S."/>
            <person name="Fulton L."/>
            <person name="Fulton B."/>
            <person name="Courtney L."/>
            <person name="Fronick C."/>
            <person name="Harrison M."/>
            <person name="Strong C."/>
            <person name="Farmer C."/>
            <person name="Delahaunty K."/>
            <person name="Markovic C."/>
            <person name="Hall O."/>
            <person name="Minx P."/>
            <person name="Tomlinson C."/>
            <person name="Mitreva M."/>
            <person name="Hou S."/>
            <person name="Chen J."/>
            <person name="Wollam A."/>
            <person name="Pepin K.H."/>
            <person name="Johnson M."/>
            <person name="Bhonagiri V."/>
            <person name="Zhang X."/>
            <person name="Suruliraj S."/>
            <person name="Warren W."/>
            <person name="Chinwalla A."/>
            <person name="Mardis E.R."/>
            <person name="Wilson R.K."/>
        </authorList>
    </citation>
    <scope>NUCLEOTIDE SEQUENCE [LARGE SCALE GENOMIC DNA]</scope>
    <source>
        <strain evidence="1 2">YIT 12067</strain>
    </source>
</reference>
<dbReference type="AlphaFoldDB" id="E8LB54"/>
<name>E8LB54_9FIRM</name>
<proteinExistence type="predicted"/>
<gene>
    <name evidence="1" type="ORF">HMPREF9443_00062</name>
</gene>
<keyword evidence="2" id="KW-1185">Reference proteome</keyword>
<sequence>MSACSPDILSSEIKAGQKHLISAIIMEQSTRTFLSKEVVCPCLKRSFFVYLAENM</sequence>
<comment type="caution">
    <text evidence="1">The sequence shown here is derived from an EMBL/GenBank/DDBJ whole genome shotgun (WGS) entry which is preliminary data.</text>
</comment>
<dbReference type="HOGENOM" id="CLU_3028292_0_0_9"/>
<accession>E8LB54</accession>
<dbReference type="Proteomes" id="UP000004923">
    <property type="component" value="Unassembled WGS sequence"/>
</dbReference>
<protein>
    <submittedName>
        <fullName evidence="1">Uncharacterized protein</fullName>
    </submittedName>
</protein>
<organism evidence="1 2">
    <name type="scientific">Phascolarctobacterium succinatutens YIT 12067</name>
    <dbReference type="NCBI Taxonomy" id="626939"/>
    <lineage>
        <taxon>Bacteria</taxon>
        <taxon>Bacillati</taxon>
        <taxon>Bacillota</taxon>
        <taxon>Negativicutes</taxon>
        <taxon>Acidaminococcales</taxon>
        <taxon>Acidaminococcaceae</taxon>
        <taxon>Phascolarctobacterium</taxon>
    </lineage>
</organism>
<evidence type="ECO:0000313" key="2">
    <source>
        <dbReference type="Proteomes" id="UP000004923"/>
    </source>
</evidence>
<dbReference type="EMBL" id="AEVN01000004">
    <property type="protein sequence ID" value="EFY05924.1"/>
    <property type="molecule type" value="Genomic_DNA"/>
</dbReference>
<evidence type="ECO:0000313" key="1">
    <source>
        <dbReference type="EMBL" id="EFY05924.1"/>
    </source>
</evidence>